<comment type="caution">
    <text evidence="2">The sequence shown here is derived from an EMBL/GenBank/DDBJ whole genome shotgun (WGS) entry which is preliminary data.</text>
</comment>
<proteinExistence type="predicted"/>
<keyword evidence="1" id="KW-0812">Transmembrane</keyword>
<dbReference type="AlphaFoldDB" id="A0A1F7WZX1"/>
<name>A0A1F7WZX1_9BACT</name>
<reference evidence="2 3" key="1">
    <citation type="journal article" date="2016" name="Nat. Commun.">
        <title>Thousands of microbial genomes shed light on interconnected biogeochemical processes in an aquifer system.</title>
        <authorList>
            <person name="Anantharaman K."/>
            <person name="Brown C.T."/>
            <person name="Hug L.A."/>
            <person name="Sharon I."/>
            <person name="Castelle C.J."/>
            <person name="Probst A.J."/>
            <person name="Thomas B.C."/>
            <person name="Singh A."/>
            <person name="Wilkins M.J."/>
            <person name="Karaoz U."/>
            <person name="Brodie E.L."/>
            <person name="Williams K.H."/>
            <person name="Hubbard S.S."/>
            <person name="Banfield J.F."/>
        </authorList>
    </citation>
    <scope>NUCLEOTIDE SEQUENCE [LARGE SCALE GENOMIC DNA]</scope>
</reference>
<keyword evidence="1" id="KW-0472">Membrane</keyword>
<keyword evidence="1" id="KW-1133">Transmembrane helix</keyword>
<dbReference type="InterPro" id="IPR012902">
    <property type="entry name" value="N_methyl_site"/>
</dbReference>
<organism evidence="2 3">
    <name type="scientific">Candidatus Wallbacteria bacterium GWC2_49_35</name>
    <dbReference type="NCBI Taxonomy" id="1817813"/>
    <lineage>
        <taxon>Bacteria</taxon>
        <taxon>Candidatus Walliibacteriota</taxon>
    </lineage>
</organism>
<evidence type="ECO:0008006" key="4">
    <source>
        <dbReference type="Google" id="ProtNLM"/>
    </source>
</evidence>
<dbReference type="Pfam" id="PF07963">
    <property type="entry name" value="N_methyl"/>
    <property type="match status" value="1"/>
</dbReference>
<sequence length="191" mass="20788">MNTLRLKAAALSHKKTCVRGFGGISAAGGARAFTLVETLISIAIFGMVITVSLYIFNYFTKKIPGLNEEVAVQRTYRIADQLLEKRLSQAVEICSPAPVQTLDHLEFKELNGSIVTLKAAGGALATYDQFGALEQASEDVYPVYIKNVDSVSFTALSYCALMVKIKFKNSGEKDFSGSIFVVRLKNANSTM</sequence>
<protein>
    <recommendedName>
        <fullName evidence="4">Prepilin-type N-terminal cleavage/methylation domain-containing protein</fullName>
    </recommendedName>
</protein>
<dbReference type="EMBL" id="MGFH01000016">
    <property type="protein sequence ID" value="OGM08372.1"/>
    <property type="molecule type" value="Genomic_DNA"/>
</dbReference>
<evidence type="ECO:0000313" key="3">
    <source>
        <dbReference type="Proteomes" id="UP000178735"/>
    </source>
</evidence>
<feature type="transmembrane region" description="Helical" evidence="1">
    <location>
        <begin position="39"/>
        <end position="59"/>
    </location>
</feature>
<accession>A0A1F7WZX1</accession>
<gene>
    <name evidence="2" type="ORF">A2008_14115</name>
</gene>
<evidence type="ECO:0000256" key="1">
    <source>
        <dbReference type="SAM" id="Phobius"/>
    </source>
</evidence>
<dbReference type="NCBIfam" id="TIGR02532">
    <property type="entry name" value="IV_pilin_GFxxxE"/>
    <property type="match status" value="1"/>
</dbReference>
<dbReference type="STRING" id="1817813.A2008_14115"/>
<dbReference type="Proteomes" id="UP000178735">
    <property type="component" value="Unassembled WGS sequence"/>
</dbReference>
<evidence type="ECO:0000313" key="2">
    <source>
        <dbReference type="EMBL" id="OGM08372.1"/>
    </source>
</evidence>